<evidence type="ECO:0000313" key="2">
    <source>
        <dbReference type="EMBL" id="ESZ89942.1"/>
    </source>
</evidence>
<dbReference type="AlphaFoldDB" id="W9BZE8"/>
<keyword evidence="3" id="KW-1185">Reference proteome</keyword>
<sequence length="211" mass="23217">MPSLSFKRTPLEDWQKIQIAGLEGTVKALRNEVAAEKMNVASHVKSEKEIDSNWRRHVDGLFRGLRKDCAALQRSIEDKIIESCRYNGSGYQFSEGREADYRNAIRSPGCDGVGCQTSGSNRNGKRDQGFQGGQGGKRMQGTQERGWGGQELQENEEDNEDKGSQGDQVEDVSQGSWGDQGGQGSWGDQGDQGEQAEQVDQEAEGEQGGWN</sequence>
<accession>W9BZE8</accession>
<dbReference type="OrthoDB" id="3538107at2759"/>
<proteinExistence type="predicted"/>
<reference evidence="2 3" key="1">
    <citation type="journal article" date="2014" name="Genome Announc.">
        <title>Draft genome sequence of Sclerotinia borealis, a psychrophilic plant pathogenic fungus.</title>
        <authorList>
            <person name="Mardanov A.V."/>
            <person name="Beletsky A.V."/>
            <person name="Kadnikov V.V."/>
            <person name="Ignatov A.N."/>
            <person name="Ravin N.V."/>
        </authorList>
    </citation>
    <scope>NUCLEOTIDE SEQUENCE [LARGE SCALE GENOMIC DNA]</scope>
    <source>
        <strain evidence="3">F-4157</strain>
    </source>
</reference>
<feature type="compositionally biased region" description="Gly residues" evidence="1">
    <location>
        <begin position="178"/>
        <end position="187"/>
    </location>
</feature>
<evidence type="ECO:0000256" key="1">
    <source>
        <dbReference type="SAM" id="MobiDB-lite"/>
    </source>
</evidence>
<feature type="region of interest" description="Disordered" evidence="1">
    <location>
        <begin position="115"/>
        <end position="211"/>
    </location>
</feature>
<evidence type="ECO:0000313" key="3">
    <source>
        <dbReference type="Proteomes" id="UP000019487"/>
    </source>
</evidence>
<dbReference type="Proteomes" id="UP000019487">
    <property type="component" value="Unassembled WGS sequence"/>
</dbReference>
<gene>
    <name evidence="2" type="ORF">SBOR_9669</name>
</gene>
<comment type="caution">
    <text evidence="2">The sequence shown here is derived from an EMBL/GenBank/DDBJ whole genome shotgun (WGS) entry which is preliminary data.</text>
</comment>
<name>W9BZE8_SCLBF</name>
<dbReference type="HOGENOM" id="CLU_1305492_0_0_1"/>
<organism evidence="2 3">
    <name type="scientific">Sclerotinia borealis (strain F-4128)</name>
    <dbReference type="NCBI Taxonomy" id="1432307"/>
    <lineage>
        <taxon>Eukaryota</taxon>
        <taxon>Fungi</taxon>
        <taxon>Dikarya</taxon>
        <taxon>Ascomycota</taxon>
        <taxon>Pezizomycotina</taxon>
        <taxon>Leotiomycetes</taxon>
        <taxon>Helotiales</taxon>
        <taxon>Sclerotiniaceae</taxon>
        <taxon>Sclerotinia</taxon>
    </lineage>
</organism>
<dbReference type="EMBL" id="AYSA01000729">
    <property type="protein sequence ID" value="ESZ89942.1"/>
    <property type="molecule type" value="Genomic_DNA"/>
</dbReference>
<protein>
    <submittedName>
        <fullName evidence="2">Uncharacterized protein</fullName>
    </submittedName>
</protein>